<keyword evidence="7 8" id="KW-0501">Molybdenum cofactor biosynthesis</keyword>
<dbReference type="GO" id="GO:0005525">
    <property type="term" value="F:GTP binding"/>
    <property type="evidence" value="ECO:0007669"/>
    <property type="project" value="UniProtKB-UniRule"/>
</dbReference>
<dbReference type="EC" id="2.7.7.77" evidence="8"/>
<dbReference type="InterPro" id="IPR013482">
    <property type="entry name" value="Molybde_CF_guanTrfase"/>
</dbReference>
<evidence type="ECO:0000256" key="5">
    <source>
        <dbReference type="ARBA" id="ARBA00022842"/>
    </source>
</evidence>
<feature type="binding site" evidence="8">
    <location>
        <position position="154"/>
    </location>
    <ligand>
        <name>GTP</name>
        <dbReference type="ChEBI" id="CHEBI:37565"/>
    </ligand>
</feature>
<feature type="binding site" evidence="8">
    <location>
        <begin position="95"/>
        <end position="97"/>
    </location>
    <ligand>
        <name>GTP</name>
        <dbReference type="ChEBI" id="CHEBI:37565"/>
    </ligand>
</feature>
<keyword evidence="1 8" id="KW-0963">Cytoplasm</keyword>
<evidence type="ECO:0000256" key="8">
    <source>
        <dbReference type="HAMAP-Rule" id="MF_00316"/>
    </source>
</evidence>
<sequence length="287" mass="32417">MDLVLVNGNHQQAKAQVVIIDINKRASLLKRIGELTNVELILLADNADDVFDFVQEAVPLWKQLPTFKVNDTAAIIDFFRSRLQQRQPVLNGLVLAGGKSVRMGQDKGAVNWYGKEQRYHMADLLKSFCNEVYISCRDAVQQQEIDETYNTITDTFTNLGPFGAILSAFRQQPNSAWLVVACDMPLIDEHILQHLTLNRQVKAIATTYQSETTNFPEPLITIWEPKAYPVLLQFLAQGYSCPRKVLINADVAVLDVPDQEALSNVNTPEEMDRVRHVIKQRSKKPNG</sequence>
<feature type="binding site" evidence="8">
    <location>
        <position position="183"/>
    </location>
    <ligand>
        <name>Mg(2+)</name>
        <dbReference type="ChEBI" id="CHEBI:18420"/>
    </ligand>
</feature>
<comment type="cofactor">
    <cofactor evidence="8">
        <name>Mg(2+)</name>
        <dbReference type="ChEBI" id="CHEBI:18420"/>
    </cofactor>
</comment>
<evidence type="ECO:0000256" key="3">
    <source>
        <dbReference type="ARBA" id="ARBA00022723"/>
    </source>
</evidence>
<feature type="domain" description="MobA-like NTP transferase" evidence="9">
    <location>
        <begin position="92"/>
        <end position="237"/>
    </location>
</feature>
<feature type="binding site" evidence="8">
    <location>
        <position position="107"/>
    </location>
    <ligand>
        <name>GTP</name>
        <dbReference type="ChEBI" id="CHEBI:37565"/>
    </ligand>
</feature>
<dbReference type="AlphaFoldDB" id="A0A3E2NYG6"/>
<evidence type="ECO:0000259" key="9">
    <source>
        <dbReference type="Pfam" id="PF12804"/>
    </source>
</evidence>
<name>A0A3E2NYG6_9SPHI</name>
<evidence type="ECO:0000256" key="1">
    <source>
        <dbReference type="ARBA" id="ARBA00022490"/>
    </source>
</evidence>
<dbReference type="SUPFAM" id="SSF53448">
    <property type="entry name" value="Nucleotide-diphospho-sugar transferases"/>
    <property type="match status" value="1"/>
</dbReference>
<dbReference type="OrthoDB" id="9788394at2"/>
<keyword evidence="4 8" id="KW-0547">Nucleotide-binding</keyword>
<evidence type="ECO:0000256" key="7">
    <source>
        <dbReference type="ARBA" id="ARBA00023150"/>
    </source>
</evidence>
<evidence type="ECO:0000313" key="11">
    <source>
        <dbReference type="Proteomes" id="UP000260823"/>
    </source>
</evidence>
<keyword evidence="2 8" id="KW-0808">Transferase</keyword>
<dbReference type="PANTHER" id="PTHR19136:SF81">
    <property type="entry name" value="MOLYBDENUM COFACTOR GUANYLYLTRANSFERASE"/>
    <property type="match status" value="1"/>
</dbReference>
<evidence type="ECO:0000256" key="2">
    <source>
        <dbReference type="ARBA" id="ARBA00022679"/>
    </source>
</evidence>
<keyword evidence="11" id="KW-1185">Reference proteome</keyword>
<gene>
    <name evidence="8" type="primary">mobA</name>
    <name evidence="10" type="ORF">DYU05_05115</name>
</gene>
<dbReference type="InterPro" id="IPR029044">
    <property type="entry name" value="Nucleotide-diphossugar_trans"/>
</dbReference>
<accession>A0A3E2NYG6</accession>
<proteinExistence type="inferred from homology"/>
<dbReference type="GO" id="GO:0006777">
    <property type="term" value="P:Mo-molybdopterin cofactor biosynthetic process"/>
    <property type="evidence" value="ECO:0007669"/>
    <property type="project" value="UniProtKB-KW"/>
</dbReference>
<dbReference type="Gene3D" id="3.90.550.10">
    <property type="entry name" value="Spore Coat Polysaccharide Biosynthesis Protein SpsA, Chain A"/>
    <property type="match status" value="1"/>
</dbReference>
<dbReference type="HAMAP" id="MF_00316">
    <property type="entry name" value="MobA"/>
    <property type="match status" value="1"/>
</dbReference>
<dbReference type="CDD" id="cd02503">
    <property type="entry name" value="MobA"/>
    <property type="match status" value="1"/>
</dbReference>
<dbReference type="GO" id="GO:0046872">
    <property type="term" value="F:metal ion binding"/>
    <property type="evidence" value="ECO:0007669"/>
    <property type="project" value="UniProtKB-KW"/>
</dbReference>
<dbReference type="GO" id="GO:0061603">
    <property type="term" value="F:molybdenum cofactor guanylyltransferase activity"/>
    <property type="evidence" value="ECO:0007669"/>
    <property type="project" value="UniProtKB-EC"/>
</dbReference>
<feature type="binding site" evidence="8">
    <location>
        <position position="183"/>
    </location>
    <ligand>
        <name>GTP</name>
        <dbReference type="ChEBI" id="CHEBI:37565"/>
    </ligand>
</feature>
<comment type="subcellular location">
    <subcellularLocation>
        <location evidence="8">Cytoplasm</location>
    </subcellularLocation>
</comment>
<comment type="domain">
    <text evidence="8">The N-terminal domain determines nucleotide recognition and specific binding, while the C-terminal domain determines the specific binding to the target protein.</text>
</comment>
<dbReference type="EMBL" id="QWDE01000001">
    <property type="protein sequence ID" value="RFZ86065.1"/>
    <property type="molecule type" value="Genomic_DNA"/>
</dbReference>
<comment type="function">
    <text evidence="8">Transfers a GMP moiety from GTP to Mo-molybdopterin (Mo-MPT) cofactor (Moco or molybdenum cofactor) to form Mo-molybdopterin guanine dinucleotide (Mo-MGD) cofactor.</text>
</comment>
<keyword evidence="3 8" id="KW-0479">Metal-binding</keyword>
<comment type="catalytic activity">
    <reaction evidence="8">
        <text>Mo-molybdopterin + GTP + H(+) = Mo-molybdopterin guanine dinucleotide + diphosphate</text>
        <dbReference type="Rhea" id="RHEA:34243"/>
        <dbReference type="ChEBI" id="CHEBI:15378"/>
        <dbReference type="ChEBI" id="CHEBI:33019"/>
        <dbReference type="ChEBI" id="CHEBI:37565"/>
        <dbReference type="ChEBI" id="CHEBI:71302"/>
        <dbReference type="ChEBI" id="CHEBI:71310"/>
        <dbReference type="EC" id="2.7.7.77"/>
    </reaction>
</comment>
<protein>
    <recommendedName>
        <fullName evidence="8">Probable molybdenum cofactor guanylyltransferase</fullName>
        <shortName evidence="8">MoCo guanylyltransferase</shortName>
        <ecNumber evidence="8">2.7.7.77</ecNumber>
    </recommendedName>
    <alternativeName>
        <fullName evidence="8">GTP:molybdopterin guanylyltransferase</fullName>
    </alternativeName>
    <alternativeName>
        <fullName evidence="8">Mo-MPT guanylyltransferase</fullName>
    </alternativeName>
    <alternativeName>
        <fullName evidence="8">Molybdopterin guanylyltransferase</fullName>
    </alternativeName>
    <alternativeName>
        <fullName evidence="8">Molybdopterin-guanine dinucleotide synthase</fullName>
        <shortName evidence="8">MGD synthase</shortName>
    </alternativeName>
</protein>
<dbReference type="GO" id="GO:0005737">
    <property type="term" value="C:cytoplasm"/>
    <property type="evidence" value="ECO:0007669"/>
    <property type="project" value="UniProtKB-SubCell"/>
</dbReference>
<dbReference type="Proteomes" id="UP000260823">
    <property type="component" value="Unassembled WGS sequence"/>
</dbReference>
<comment type="caution">
    <text evidence="8">Lacks conserved residue(s) required for the propagation of feature annotation.</text>
</comment>
<dbReference type="InterPro" id="IPR025877">
    <property type="entry name" value="MobA-like_NTP_Trfase"/>
</dbReference>
<dbReference type="Pfam" id="PF12804">
    <property type="entry name" value="NTP_transf_3"/>
    <property type="match status" value="1"/>
</dbReference>
<reference evidence="10 11" key="1">
    <citation type="submission" date="2018-08" db="EMBL/GenBank/DDBJ databases">
        <title>Mucilaginibacter terrae sp. nov., isolated from manganese diggings.</title>
        <authorList>
            <person name="Huang Y."/>
            <person name="Zhou Z."/>
        </authorList>
    </citation>
    <scope>NUCLEOTIDE SEQUENCE [LARGE SCALE GENOMIC DNA]</scope>
    <source>
        <strain evidence="10 11">ZH6</strain>
    </source>
</reference>
<keyword evidence="5 8" id="KW-0460">Magnesium</keyword>
<comment type="caution">
    <text evidence="10">The sequence shown here is derived from an EMBL/GenBank/DDBJ whole genome shotgun (WGS) entry which is preliminary data.</text>
</comment>
<dbReference type="PANTHER" id="PTHR19136">
    <property type="entry name" value="MOLYBDENUM COFACTOR GUANYLYLTRANSFERASE"/>
    <property type="match status" value="1"/>
</dbReference>
<organism evidence="10 11">
    <name type="scientific">Mucilaginibacter terrenus</name>
    <dbReference type="NCBI Taxonomy" id="2482727"/>
    <lineage>
        <taxon>Bacteria</taxon>
        <taxon>Pseudomonadati</taxon>
        <taxon>Bacteroidota</taxon>
        <taxon>Sphingobacteriia</taxon>
        <taxon>Sphingobacteriales</taxon>
        <taxon>Sphingobacteriaceae</taxon>
        <taxon>Mucilaginibacter</taxon>
    </lineage>
</organism>
<keyword evidence="6 8" id="KW-0342">GTP-binding</keyword>
<evidence type="ECO:0000256" key="6">
    <source>
        <dbReference type="ARBA" id="ARBA00023134"/>
    </source>
</evidence>
<evidence type="ECO:0000256" key="4">
    <source>
        <dbReference type="ARBA" id="ARBA00022741"/>
    </source>
</evidence>
<evidence type="ECO:0000313" key="10">
    <source>
        <dbReference type="EMBL" id="RFZ86065.1"/>
    </source>
</evidence>
<comment type="similarity">
    <text evidence="8">Belongs to the MobA family.</text>
</comment>